<keyword evidence="2" id="KW-1185">Reference proteome</keyword>
<evidence type="ECO:0000313" key="1">
    <source>
        <dbReference type="EMBL" id="AFJ02189.1"/>
    </source>
</evidence>
<protein>
    <submittedName>
        <fullName evidence="1">Uncharacterized protein</fullName>
    </submittedName>
</protein>
<gene>
    <name evidence="1" type="ordered locus">Q7C_1030</name>
</gene>
<evidence type="ECO:0000313" key="2">
    <source>
        <dbReference type="Proteomes" id="UP000009145"/>
    </source>
</evidence>
<dbReference type="STRING" id="754477.Q7C_1030"/>
<dbReference type="HOGENOM" id="CLU_3253920_0_0_6"/>
<dbReference type="Proteomes" id="UP000009145">
    <property type="component" value="Chromosome"/>
</dbReference>
<sequence length="42" mass="4512">MHPAASEKGELVHCRTGSLEKPNAVKAHQGNVHCRTGSLEKC</sequence>
<proteinExistence type="predicted"/>
<dbReference type="AlphaFoldDB" id="I1YGZ6"/>
<accession>I1YGZ6</accession>
<dbReference type="KEGG" id="mec:Q7C_1030"/>
<organism evidence="1 2">
    <name type="scientific">Methylophaga frappieri (strain ATCC BAA-2434 / DSM 25690 / JAM7)</name>
    <dbReference type="NCBI Taxonomy" id="754477"/>
    <lineage>
        <taxon>Bacteria</taxon>
        <taxon>Pseudomonadati</taxon>
        <taxon>Pseudomonadota</taxon>
        <taxon>Gammaproteobacteria</taxon>
        <taxon>Thiotrichales</taxon>
        <taxon>Piscirickettsiaceae</taxon>
        <taxon>Methylophaga</taxon>
    </lineage>
</organism>
<dbReference type="AntiFam" id="ANF00050">
    <property type="entry name" value="Translation of CRISPR YPEST repeat 1"/>
</dbReference>
<dbReference type="EMBL" id="CP003380">
    <property type="protein sequence ID" value="AFJ02189.1"/>
    <property type="molecule type" value="Genomic_DNA"/>
</dbReference>
<name>I1YGZ6_METFJ</name>
<dbReference type="PATRIC" id="fig|754477.3.peg.1011"/>
<reference evidence="1 2" key="1">
    <citation type="journal article" date="2012" name="J. Bacteriol.">
        <title>Complete genome sequences of Methylophaga sp. strain JAM1 and Methylophaga sp. strain JAM7.</title>
        <authorList>
            <person name="Villeneuve C."/>
            <person name="Martineau C."/>
            <person name="Mauffrey F."/>
            <person name="Villemur R."/>
        </authorList>
    </citation>
    <scope>NUCLEOTIDE SEQUENCE [LARGE SCALE GENOMIC DNA]</scope>
    <source>
        <strain evidence="1 2">JAM7</strain>
    </source>
</reference>